<reference evidence="1" key="1">
    <citation type="submission" date="2012-02" db="EMBL/GenBank/DDBJ databases">
        <title>The complete genome of Frateuria aurantia DSM 6220.</title>
        <authorList>
            <consortium name="US DOE Joint Genome Institute (JGI-PGF)"/>
            <person name="Lucas S."/>
            <person name="Copeland A."/>
            <person name="Lapidus A."/>
            <person name="Glavina del Rio T."/>
            <person name="Dalin E."/>
            <person name="Tice H."/>
            <person name="Bruce D."/>
            <person name="Goodwin L."/>
            <person name="Pitluck S."/>
            <person name="Peters L."/>
            <person name="Ovchinnikova G."/>
            <person name="Teshima H."/>
            <person name="Kyrpides N."/>
            <person name="Mavromatis K."/>
            <person name="Ivanova N."/>
            <person name="Brettin T."/>
            <person name="Detter J.C."/>
            <person name="Han C."/>
            <person name="Larimer F."/>
            <person name="Land M."/>
            <person name="Hauser L."/>
            <person name="Markowitz V."/>
            <person name="Cheng J.-F."/>
            <person name="Hugenholtz P."/>
            <person name="Woyke T."/>
            <person name="Wu D."/>
            <person name="Brambilla E."/>
            <person name="Klenk H.-P."/>
            <person name="Eisen J.A."/>
        </authorList>
    </citation>
    <scope>NUCLEOTIDE SEQUENCE</scope>
    <source>
        <strain evidence="1">DSM 6220</strain>
    </source>
</reference>
<evidence type="ECO:0000313" key="1">
    <source>
        <dbReference type="EMBL" id="AFC86636.1"/>
    </source>
</evidence>
<name>H8L557_FRAAD</name>
<proteinExistence type="predicted"/>
<dbReference type="Proteomes" id="UP000005234">
    <property type="component" value="Chromosome"/>
</dbReference>
<accession>H8L557</accession>
<gene>
    <name evidence="1" type="ordered locus">Fraau_2260</name>
</gene>
<dbReference type="AlphaFoldDB" id="H8L557"/>
<protein>
    <submittedName>
        <fullName evidence="1">Uncharacterized protein</fullName>
    </submittedName>
</protein>
<dbReference type="HOGENOM" id="CLU_755961_0_0_6"/>
<dbReference type="KEGG" id="fau:Fraau_2260"/>
<dbReference type="eggNOG" id="COG3904">
    <property type="taxonomic scope" value="Bacteria"/>
</dbReference>
<sequence length="366" mass="40446">MDGVWIRRCLGLTVWLVLAVPALARARHPVVAPGPEAMSMQIKNDRLTMMLVKFPQVYLAGPLDADAPERFLALMRKGAVPDGSDVYLDSDRGDAEAGMALGRLFRIHRMVTHVGARSRPGSYGRAAAARTASCVDACTYAWLGGLYRWAPSGTDRIGLHQALLPGQRPVFSDYLASMGLSRRQLGAVMQVLTADMVWFDTRLLLTWSVANNGRQPLTASYQLTPDGAQLTYLQTVREGRHRILLSCSRSGATLTAINELGARRSLMLWPRVTNTYFEIDHQAMAGPRGPSARRTDEGLQFGRTLDLAQLRQILDAESLGAWMQDRNGMVRYGFTIGPVAVRSSTQFFLEACRHMLEPRLTGMVAR</sequence>
<dbReference type="EMBL" id="CP003350">
    <property type="protein sequence ID" value="AFC86636.1"/>
    <property type="molecule type" value="Genomic_DNA"/>
</dbReference>
<evidence type="ECO:0000313" key="2">
    <source>
        <dbReference type="Proteomes" id="UP000005234"/>
    </source>
</evidence>
<keyword evidence="2" id="KW-1185">Reference proteome</keyword>
<organism evidence="1 2">
    <name type="scientific">Frateuria aurantia (strain ATCC 33424 / DSM 6220 / KCTC 2777 / LMG 1558 / NBRC 3245 / NCIMB 13370)</name>
    <name type="common">Acetobacter aurantius</name>
    <dbReference type="NCBI Taxonomy" id="767434"/>
    <lineage>
        <taxon>Bacteria</taxon>
        <taxon>Pseudomonadati</taxon>
        <taxon>Pseudomonadota</taxon>
        <taxon>Gammaproteobacteria</taxon>
        <taxon>Lysobacterales</taxon>
        <taxon>Rhodanobacteraceae</taxon>
        <taxon>Frateuria</taxon>
    </lineage>
</organism>